<dbReference type="RefSeq" id="WP_109489895.1">
    <property type="nucleotide sequence ID" value="NZ_LS398547.1"/>
</dbReference>
<evidence type="ECO:0000313" key="4">
    <source>
        <dbReference type="EMBL" id="SPR04799.1"/>
    </source>
</evidence>
<dbReference type="PANTHER" id="PTHR30629">
    <property type="entry name" value="PROPHAGE INTEGRASE"/>
    <property type="match status" value="1"/>
</dbReference>
<evidence type="ECO:0000313" key="6">
    <source>
        <dbReference type="EMBL" id="SPR07169.1"/>
    </source>
</evidence>
<dbReference type="EMBL" id="LS398547">
    <property type="protein sequence ID" value="SPR04799.1"/>
    <property type="molecule type" value="Genomic_DNA"/>
</dbReference>
<proteinExistence type="inferred from homology"/>
<reference evidence="8" key="2">
    <citation type="submission" date="2018-03" db="EMBL/GenBank/DDBJ databases">
        <authorList>
            <person name="Batty M. E."/>
            <person name="Batty M E."/>
        </authorList>
    </citation>
    <scope>NUCLEOTIDE SEQUENCE [LARGE SCALE GENOMIC DNA]</scope>
</reference>
<evidence type="ECO:0000259" key="3">
    <source>
        <dbReference type="Pfam" id="PF13356"/>
    </source>
</evidence>
<dbReference type="EMBL" id="LS398547">
    <property type="protein sequence ID" value="SPR09647.1"/>
    <property type="molecule type" value="Genomic_DNA"/>
</dbReference>
<reference evidence="5" key="1">
    <citation type="submission" date="2018-03" db="EMBL/GenBank/DDBJ databases">
        <authorList>
            <person name="Keele B.F."/>
        </authorList>
    </citation>
    <scope>NUCLEOTIDE SEQUENCE [LARGE SCALE GENOMIC DNA]</scope>
    <source>
        <strain evidence="5">UT176</strain>
    </source>
</reference>
<dbReference type="AlphaFoldDB" id="A0A2U3R1M6"/>
<dbReference type="GO" id="GO:0015074">
    <property type="term" value="P:DNA integration"/>
    <property type="evidence" value="ECO:0007669"/>
    <property type="project" value="UniProtKB-KW"/>
</dbReference>
<accession>A0A2U3R1M6</accession>
<sequence>MSSISSSSRFTKRLLNKIKIPEGEKLLIIREPDIIGLKLKISCVVRGGRVRKTWVLEQKFKNQSLKITIGVFPDLSIKEARKIARELKRLMTNGIDSREVKCYQQIEENENRIKERERKANDITFKELCDKCEEYSKIIIQARRGVLQEYIIMGNCYF</sequence>
<evidence type="ECO:0000256" key="1">
    <source>
        <dbReference type="ARBA" id="ARBA00008857"/>
    </source>
</evidence>
<evidence type="ECO:0000313" key="5">
    <source>
        <dbReference type="EMBL" id="SPR07125.1"/>
    </source>
</evidence>
<gene>
    <name evidence="4" type="ORF">UT176_00596</name>
    <name evidence="5" type="ORF">UT176_01088</name>
    <name evidence="6" type="ORF">UT176_01096</name>
    <name evidence="7" type="ORF">UT176_01581</name>
</gene>
<evidence type="ECO:0000313" key="7">
    <source>
        <dbReference type="EMBL" id="SPR09647.1"/>
    </source>
</evidence>
<organism evidence="5 8">
    <name type="scientific">Orientia tsutsugamushi</name>
    <name type="common">Rickettsia tsutsugamushi</name>
    <dbReference type="NCBI Taxonomy" id="784"/>
    <lineage>
        <taxon>Bacteria</taxon>
        <taxon>Pseudomonadati</taxon>
        <taxon>Pseudomonadota</taxon>
        <taxon>Alphaproteobacteria</taxon>
        <taxon>Rickettsiales</taxon>
        <taxon>Rickettsiaceae</taxon>
        <taxon>Rickettsieae</taxon>
        <taxon>Orientia</taxon>
    </lineage>
</organism>
<dbReference type="EMBL" id="LS398547">
    <property type="protein sequence ID" value="SPR07169.1"/>
    <property type="molecule type" value="Genomic_DNA"/>
</dbReference>
<protein>
    <submittedName>
        <fullName evidence="5">Integrase</fullName>
    </submittedName>
</protein>
<evidence type="ECO:0000256" key="2">
    <source>
        <dbReference type="ARBA" id="ARBA00022908"/>
    </source>
</evidence>
<keyword evidence="2" id="KW-0229">DNA integration</keyword>
<dbReference type="Pfam" id="PF13356">
    <property type="entry name" value="Arm-DNA-bind_3"/>
    <property type="match status" value="1"/>
</dbReference>
<dbReference type="InterPro" id="IPR050808">
    <property type="entry name" value="Phage_Integrase"/>
</dbReference>
<name>A0A2U3R1M6_ORITS</name>
<dbReference type="Proteomes" id="UP000244960">
    <property type="component" value="Chromosome I"/>
</dbReference>
<dbReference type="InterPro" id="IPR025166">
    <property type="entry name" value="Integrase_DNA_bind_dom"/>
</dbReference>
<feature type="domain" description="Integrase DNA-binding" evidence="3">
    <location>
        <begin position="12"/>
        <end position="101"/>
    </location>
</feature>
<dbReference type="PANTHER" id="PTHR30629:SF2">
    <property type="entry name" value="PROPHAGE INTEGRASE INTS-RELATED"/>
    <property type="match status" value="1"/>
</dbReference>
<comment type="similarity">
    <text evidence="1">Belongs to the 'phage' integrase family.</text>
</comment>
<evidence type="ECO:0000313" key="8">
    <source>
        <dbReference type="Proteomes" id="UP000244960"/>
    </source>
</evidence>
<dbReference type="EMBL" id="LS398547">
    <property type="protein sequence ID" value="SPR07125.1"/>
    <property type="molecule type" value="Genomic_DNA"/>
</dbReference>
<dbReference type="InterPro" id="IPR038488">
    <property type="entry name" value="Integrase_DNA-bd_sf"/>
</dbReference>
<dbReference type="Gene3D" id="3.30.160.390">
    <property type="entry name" value="Integrase, DNA-binding domain"/>
    <property type="match status" value="1"/>
</dbReference>